<dbReference type="InterPro" id="IPR036390">
    <property type="entry name" value="WH_DNA-bd_sf"/>
</dbReference>
<dbReference type="Gene3D" id="3.90.1150.10">
    <property type="entry name" value="Aspartate Aminotransferase, domain 1"/>
    <property type="match status" value="1"/>
</dbReference>
<evidence type="ECO:0000256" key="4">
    <source>
        <dbReference type="ARBA" id="ARBA00023125"/>
    </source>
</evidence>
<evidence type="ECO:0000313" key="7">
    <source>
        <dbReference type="EMBL" id="GAC30233.1"/>
    </source>
</evidence>
<dbReference type="OrthoDB" id="9804020at2"/>
<dbReference type="InterPro" id="IPR004839">
    <property type="entry name" value="Aminotransferase_I/II_large"/>
</dbReference>
<keyword evidence="3" id="KW-0805">Transcription regulation</keyword>
<evidence type="ECO:0000259" key="6">
    <source>
        <dbReference type="PROSITE" id="PS50949"/>
    </source>
</evidence>
<dbReference type="Pfam" id="PF00392">
    <property type="entry name" value="GntR"/>
    <property type="match status" value="1"/>
</dbReference>
<dbReference type="GO" id="GO:0003677">
    <property type="term" value="F:DNA binding"/>
    <property type="evidence" value="ECO:0007669"/>
    <property type="project" value="UniProtKB-KW"/>
</dbReference>
<dbReference type="STRING" id="1121922.GCA_000428905_01661"/>
<dbReference type="InterPro" id="IPR036388">
    <property type="entry name" value="WH-like_DNA-bd_sf"/>
</dbReference>
<dbReference type="SUPFAM" id="SSF46785">
    <property type="entry name" value="Winged helix' DNA-binding domain"/>
    <property type="match status" value="1"/>
</dbReference>
<dbReference type="Gene3D" id="1.10.10.10">
    <property type="entry name" value="Winged helix-like DNA-binding domain superfamily/Winged helix DNA-binding domain"/>
    <property type="match status" value="1"/>
</dbReference>
<dbReference type="GO" id="GO:0003700">
    <property type="term" value="F:DNA-binding transcription factor activity"/>
    <property type="evidence" value="ECO:0007669"/>
    <property type="project" value="InterPro"/>
</dbReference>
<keyword evidence="5" id="KW-0804">Transcription</keyword>
<comment type="similarity">
    <text evidence="1">In the C-terminal section; belongs to the class-I pyridoxal-phosphate-dependent aminotransferase family.</text>
</comment>
<dbReference type="SMART" id="SM00345">
    <property type="entry name" value="HTH_GNTR"/>
    <property type="match status" value="1"/>
</dbReference>
<dbReference type="InterPro" id="IPR000524">
    <property type="entry name" value="Tscrpt_reg_HTH_GntR"/>
</dbReference>
<dbReference type="PROSITE" id="PS50949">
    <property type="entry name" value="HTH_GNTR"/>
    <property type="match status" value="1"/>
</dbReference>
<dbReference type="Proteomes" id="UP000006251">
    <property type="component" value="Unassembled WGS sequence"/>
</dbReference>
<name>K6ZMW8_9ALTE</name>
<dbReference type="AlphaFoldDB" id="K6ZMW8"/>
<dbReference type="InterPro" id="IPR015424">
    <property type="entry name" value="PyrdxlP-dep_Trfase"/>
</dbReference>
<keyword evidence="4" id="KW-0238">DNA-binding</keyword>
<proteinExistence type="inferred from homology"/>
<dbReference type="EMBL" id="BAEQ01000054">
    <property type="protein sequence ID" value="GAC30233.1"/>
    <property type="molecule type" value="Genomic_DNA"/>
</dbReference>
<reference evidence="8" key="1">
    <citation type="journal article" date="2014" name="Environ. Microbiol.">
        <title>Comparative genomics of the marine bacterial genus Glaciecola reveals the high degree of genomic diversity and genomic characteristic for cold adaptation.</title>
        <authorList>
            <person name="Qin Q.L."/>
            <person name="Xie B.B."/>
            <person name="Yu Y."/>
            <person name="Shu Y.L."/>
            <person name="Rong J.C."/>
            <person name="Zhang Y.J."/>
            <person name="Zhao D.L."/>
            <person name="Chen X.L."/>
            <person name="Zhang X.Y."/>
            <person name="Chen B."/>
            <person name="Zhou B.C."/>
            <person name="Zhang Y.Z."/>
        </authorList>
    </citation>
    <scope>NUCLEOTIDE SEQUENCE [LARGE SCALE GENOMIC DNA]</scope>
    <source>
        <strain evidence="8">ACAM 615</strain>
    </source>
</reference>
<dbReference type="InterPro" id="IPR051446">
    <property type="entry name" value="HTH_trans_reg/aminotransferase"/>
</dbReference>
<evidence type="ECO:0000256" key="3">
    <source>
        <dbReference type="ARBA" id="ARBA00023015"/>
    </source>
</evidence>
<accession>K6ZMW8</accession>
<dbReference type="CDD" id="cd07377">
    <property type="entry name" value="WHTH_GntR"/>
    <property type="match status" value="1"/>
</dbReference>
<dbReference type="InterPro" id="IPR015421">
    <property type="entry name" value="PyrdxlP-dep_Trfase_major"/>
</dbReference>
<dbReference type="RefSeq" id="WP_006014057.1">
    <property type="nucleotide sequence ID" value="NZ_AUAV01000008.1"/>
</dbReference>
<evidence type="ECO:0000256" key="2">
    <source>
        <dbReference type="ARBA" id="ARBA00022898"/>
    </source>
</evidence>
<dbReference type="PANTHER" id="PTHR46577:SF2">
    <property type="entry name" value="TRANSCRIPTIONAL REGULATORY PROTEIN"/>
    <property type="match status" value="1"/>
</dbReference>
<sequence length="485" mass="53567">MKYKAIAEQFIADIQSQKLRHGQRLPSLRQLTKQLGVSMTTALNSYRSLEQTGWVVTHPKSGFFVSTPLSRSDIPLQPQFRSSAKHISTIKESGGYQNGVLISSPFGISQLCPTHIPLLSLQRSIKRTVNRGDMLLHNYPDPQGIHELRLAIVEHFNVSGFAMAANDIFISIGCMDAVRTALLVTTKPGDAVAVSSPCFSGLLKLLSVMSRRVVEIPCNSSGLDLLQLEHKFKNKEVAAALFSSSSMNPHGISLSISQKQRLAALANKYRLPIIEDDIYGELGYDSTFGLPVKHWDTDGYVLWCSSVSKTLANGLRIGWCNAGRYLSACVDVSATERLGQNGLMQASLADFINSGQYRKHLQYIRKVLLSNACAYRHILLQNLPKGSAVSIPTGGLVLWIQAPGLDKIKLKAFTDDARIDITFGAQFTTRKLYQDCFRLNIAWELSQMHDPKRTVEQALLELISGVRNCVFDNSSGALCTKNAEH</sequence>
<dbReference type="SUPFAM" id="SSF53383">
    <property type="entry name" value="PLP-dependent transferases"/>
    <property type="match status" value="1"/>
</dbReference>
<keyword evidence="8" id="KW-1185">Reference proteome</keyword>
<evidence type="ECO:0000313" key="8">
    <source>
        <dbReference type="Proteomes" id="UP000006251"/>
    </source>
</evidence>
<dbReference type="GO" id="GO:0030170">
    <property type="term" value="F:pyridoxal phosphate binding"/>
    <property type="evidence" value="ECO:0007669"/>
    <property type="project" value="InterPro"/>
</dbReference>
<keyword evidence="2" id="KW-0663">Pyridoxal phosphate</keyword>
<gene>
    <name evidence="7" type="ORF">GPAL_3385</name>
</gene>
<dbReference type="CDD" id="cd00609">
    <property type="entry name" value="AAT_like"/>
    <property type="match status" value="1"/>
</dbReference>
<evidence type="ECO:0000256" key="1">
    <source>
        <dbReference type="ARBA" id="ARBA00005384"/>
    </source>
</evidence>
<comment type="caution">
    <text evidence="7">The sequence shown here is derived from an EMBL/GenBank/DDBJ whole genome shotgun (WGS) entry which is preliminary data.</text>
</comment>
<dbReference type="Pfam" id="PF00155">
    <property type="entry name" value="Aminotran_1_2"/>
    <property type="match status" value="1"/>
</dbReference>
<protein>
    <recommendedName>
        <fullName evidence="6">HTH gntR-type domain-containing protein</fullName>
    </recommendedName>
</protein>
<evidence type="ECO:0000256" key="5">
    <source>
        <dbReference type="ARBA" id="ARBA00023163"/>
    </source>
</evidence>
<organism evidence="7 8">
    <name type="scientific">Brumicola pallidula DSM 14239 = ACAM 615</name>
    <dbReference type="NCBI Taxonomy" id="1121922"/>
    <lineage>
        <taxon>Bacteria</taxon>
        <taxon>Pseudomonadati</taxon>
        <taxon>Pseudomonadota</taxon>
        <taxon>Gammaproteobacteria</taxon>
        <taxon>Alteromonadales</taxon>
        <taxon>Alteromonadaceae</taxon>
        <taxon>Brumicola</taxon>
    </lineage>
</organism>
<feature type="domain" description="HTH gntR-type" evidence="6">
    <location>
        <begin position="1"/>
        <end position="68"/>
    </location>
</feature>
<dbReference type="InterPro" id="IPR015422">
    <property type="entry name" value="PyrdxlP-dep_Trfase_small"/>
</dbReference>
<dbReference type="Gene3D" id="3.40.640.10">
    <property type="entry name" value="Type I PLP-dependent aspartate aminotransferase-like (Major domain)"/>
    <property type="match status" value="1"/>
</dbReference>
<dbReference type="PANTHER" id="PTHR46577">
    <property type="entry name" value="HTH-TYPE TRANSCRIPTIONAL REGULATORY PROTEIN GABR"/>
    <property type="match status" value="1"/>
</dbReference>